<dbReference type="RefSeq" id="WP_150442350.1">
    <property type="nucleotide sequence ID" value="NZ_VYKL01000041.1"/>
</dbReference>
<keyword evidence="1 3" id="KW-0732">Signal</keyword>
<evidence type="ECO:0000313" key="6">
    <source>
        <dbReference type="Proteomes" id="UP000326671"/>
    </source>
</evidence>
<dbReference type="Proteomes" id="UP000326671">
    <property type="component" value="Unassembled WGS sequence"/>
</dbReference>
<gene>
    <name evidence="5" type="ORF">F4V44_22970</name>
</gene>
<dbReference type="PROSITE" id="PS51272">
    <property type="entry name" value="SLH"/>
    <property type="match status" value="3"/>
</dbReference>
<feature type="compositionally biased region" description="Acidic residues" evidence="2">
    <location>
        <begin position="765"/>
        <end position="786"/>
    </location>
</feature>
<accession>A0A5J5H4P8</accession>
<feature type="region of interest" description="Disordered" evidence="2">
    <location>
        <begin position="762"/>
        <end position="816"/>
    </location>
</feature>
<comment type="caution">
    <text evidence="5">The sequence shown here is derived from an EMBL/GenBank/DDBJ whole genome shotgun (WGS) entry which is preliminary data.</text>
</comment>
<dbReference type="EMBL" id="VYKL01000041">
    <property type="protein sequence ID" value="KAA9015520.1"/>
    <property type="molecule type" value="Genomic_DNA"/>
</dbReference>
<dbReference type="InterPro" id="IPR001119">
    <property type="entry name" value="SLH_dom"/>
</dbReference>
<feature type="compositionally biased region" description="Basic and acidic residues" evidence="2">
    <location>
        <begin position="799"/>
        <end position="816"/>
    </location>
</feature>
<feature type="chain" id="PRO_5023869256" evidence="3">
    <location>
        <begin position="32"/>
        <end position="816"/>
    </location>
</feature>
<keyword evidence="6" id="KW-1185">Reference proteome</keyword>
<dbReference type="Pfam" id="PF00395">
    <property type="entry name" value="SLH"/>
    <property type="match status" value="3"/>
</dbReference>
<reference evidence="5 6" key="1">
    <citation type="submission" date="2019-09" db="EMBL/GenBank/DDBJ databases">
        <title>Whole genome sequences of isolates from the Mars Exploration Rovers.</title>
        <authorList>
            <person name="Seuylemezian A."/>
            <person name="Vaishampayan P."/>
        </authorList>
    </citation>
    <scope>NUCLEOTIDE SEQUENCE [LARGE SCALE GENOMIC DNA]</scope>
    <source>
        <strain evidence="5 6">MER_TA_151</strain>
    </source>
</reference>
<dbReference type="PANTHER" id="PTHR43308:SF5">
    <property type="entry name" value="S-LAYER PROTEIN _ PEPTIDOGLYCAN ENDO-BETA-N-ACETYLGLUCOSAMINIDASE"/>
    <property type="match status" value="1"/>
</dbReference>
<evidence type="ECO:0000259" key="4">
    <source>
        <dbReference type="PROSITE" id="PS51272"/>
    </source>
</evidence>
<dbReference type="InterPro" id="IPR051465">
    <property type="entry name" value="Cell_Envelope_Struct_Comp"/>
</dbReference>
<dbReference type="PANTHER" id="PTHR43308">
    <property type="entry name" value="OUTER MEMBRANE PROTEIN ALPHA-RELATED"/>
    <property type="match status" value="1"/>
</dbReference>
<dbReference type="AlphaFoldDB" id="A0A5J5H4P8"/>
<dbReference type="OrthoDB" id="2839183at2"/>
<evidence type="ECO:0000256" key="2">
    <source>
        <dbReference type="SAM" id="MobiDB-lite"/>
    </source>
</evidence>
<evidence type="ECO:0000313" key="5">
    <source>
        <dbReference type="EMBL" id="KAA9015520.1"/>
    </source>
</evidence>
<feature type="domain" description="SLH" evidence="4">
    <location>
        <begin position="156"/>
        <end position="215"/>
    </location>
</feature>
<feature type="domain" description="SLH" evidence="4">
    <location>
        <begin position="29"/>
        <end position="92"/>
    </location>
</feature>
<evidence type="ECO:0000256" key="1">
    <source>
        <dbReference type="ARBA" id="ARBA00022729"/>
    </source>
</evidence>
<proteinExistence type="predicted"/>
<name>A0A5J5H4P8_9BACI</name>
<evidence type="ECO:0000256" key="3">
    <source>
        <dbReference type="SAM" id="SignalP"/>
    </source>
</evidence>
<feature type="signal peptide" evidence="3">
    <location>
        <begin position="1"/>
        <end position="31"/>
    </location>
</feature>
<feature type="domain" description="SLH" evidence="4">
    <location>
        <begin position="95"/>
        <end position="155"/>
    </location>
</feature>
<protein>
    <submittedName>
        <fullName evidence="5">S-layer homology domain-containing protein</fullName>
    </submittedName>
</protein>
<organism evidence="5 6">
    <name type="scientific">Niallia endozanthoxylica</name>
    <dbReference type="NCBI Taxonomy" id="2036016"/>
    <lineage>
        <taxon>Bacteria</taxon>
        <taxon>Bacillati</taxon>
        <taxon>Bacillota</taxon>
        <taxon>Bacilli</taxon>
        <taxon>Bacillales</taxon>
        <taxon>Bacillaceae</taxon>
        <taxon>Niallia</taxon>
    </lineage>
</organism>
<sequence>MTYQPKFFQRYAAGIITTAMVGFYFTSTANAAGFSDINDNTHKEAILELVNQGVIKGFPDGTFRPYTYITRGDAAVMVARALGLLEGQVISSSRFSDLGNSNEETREAITRLANANIISGFEDGTFRPKDNITRAQMAKYITNAFDLPISNDEPTFPDVSRNAALAPYVTAIAKAGITIGKNNGMFGYHDQLNRGDFAAMIYRAQKKDIEPINPLSIEGDNQGNNLINGSAKTYSVTLTNPVSGKPIQDAALNITFEENLHTNSFPQNNVWVTNGQGESNIPYQSDDGNQSVIKIYTDRNGKATFTITGSNATVTPIVFLDGSNQAWDTKGGIEIKTQDGRFDEIEYHVKAEPVTFTVTPYEISVFGQRTNYAAIAEVDENGKIIEHNGREYRIRVLKPDGTPFAGGIVNVGIEELLDSDGTNDYTSAYFVDFKNAAGQHLTKGQLKLDSKGEGSFVMASPQVNDSAKPIVWIDQNFADNHQPGTLQNGEPMSDSSKVPWTNFQPIRVDNGSLGAKLEVKEEQSIGEKTFTMTFLNQSGKMFNPGKDVHAHVTFEVINTGTHRIEINTSLLNNLQLRNAVDAESKENKVVVEVGGRVTLAGDTPIGTATLTAHAVEGVSLLQVKGSAVLFHDIGEGSNSVYVYTDFIEESLPYFYAAKIESIIAKDTNYNGTSDEIVVTFEKEVHHFEAGDFRITQNGITYSANTINKEEKKLILTFPEDAFANGTTTLKYDPHYSGTEALSDEYGNKVIAFQVGFNSVRKIESEEQGESSEEEQEEQDELDEEKGEETVNPIVEENSDLIKGEEEGSSEADSKNQ</sequence>